<name>A0ABV7PU55_9BURK</name>
<dbReference type="EMBL" id="JBHRVV010000002">
    <property type="protein sequence ID" value="MFC3461489.1"/>
    <property type="molecule type" value="Genomic_DNA"/>
</dbReference>
<evidence type="ECO:0000313" key="5">
    <source>
        <dbReference type="Proteomes" id="UP001595665"/>
    </source>
</evidence>
<dbReference type="Proteomes" id="UP001595665">
    <property type="component" value="Unassembled WGS sequence"/>
</dbReference>
<protein>
    <submittedName>
        <fullName evidence="4">Antitoxin Xre-like helix-turn-helix domain-containing protein</fullName>
    </submittedName>
</protein>
<dbReference type="InterPro" id="IPR046847">
    <property type="entry name" value="Xre-like_HTH"/>
</dbReference>
<keyword evidence="5" id="KW-1185">Reference proteome</keyword>
<feature type="domain" description="Antitoxin Xre/MbcA/ParS-like toxin-binding" evidence="2">
    <location>
        <begin position="142"/>
        <end position="184"/>
    </location>
</feature>
<evidence type="ECO:0000313" key="4">
    <source>
        <dbReference type="EMBL" id="MFC3461489.1"/>
    </source>
</evidence>
<dbReference type="Pfam" id="PF09722">
    <property type="entry name" value="Xre_MbcA_ParS_C"/>
    <property type="match status" value="1"/>
</dbReference>
<gene>
    <name evidence="4" type="ORF">ACFOPH_25095</name>
</gene>
<organism evidence="4 5">
    <name type="scientific">Massilia haematophila</name>
    <dbReference type="NCBI Taxonomy" id="457923"/>
    <lineage>
        <taxon>Bacteria</taxon>
        <taxon>Pseudomonadati</taxon>
        <taxon>Pseudomonadota</taxon>
        <taxon>Betaproteobacteria</taxon>
        <taxon>Burkholderiales</taxon>
        <taxon>Oxalobacteraceae</taxon>
        <taxon>Telluria group</taxon>
        <taxon>Massilia</taxon>
    </lineage>
</organism>
<dbReference type="InterPro" id="IPR024467">
    <property type="entry name" value="Xre/MbcA/ParS-like_toxin-bd"/>
</dbReference>
<feature type="domain" description="Antitoxin Xre-like helix-turn-helix" evidence="3">
    <location>
        <begin position="62"/>
        <end position="117"/>
    </location>
</feature>
<comment type="caution">
    <text evidence="4">The sequence shown here is derived from an EMBL/GenBank/DDBJ whole genome shotgun (WGS) entry which is preliminary data.</text>
</comment>
<evidence type="ECO:0000259" key="3">
    <source>
        <dbReference type="Pfam" id="PF20432"/>
    </source>
</evidence>
<reference evidence="5" key="1">
    <citation type="journal article" date="2019" name="Int. J. Syst. Evol. Microbiol.">
        <title>The Global Catalogue of Microorganisms (GCM) 10K type strain sequencing project: providing services to taxonomists for standard genome sequencing and annotation.</title>
        <authorList>
            <consortium name="The Broad Institute Genomics Platform"/>
            <consortium name="The Broad Institute Genome Sequencing Center for Infectious Disease"/>
            <person name="Wu L."/>
            <person name="Ma J."/>
        </authorList>
    </citation>
    <scope>NUCLEOTIDE SEQUENCE [LARGE SCALE GENOMIC DNA]</scope>
    <source>
        <strain evidence="5">CCM 7480</strain>
    </source>
</reference>
<evidence type="ECO:0000256" key="1">
    <source>
        <dbReference type="SAM" id="MobiDB-lite"/>
    </source>
</evidence>
<sequence length="187" mass="19932">MTTRSAIGKPAAKRSAPPAVAKAAATPAARKTARTVTVFSLKGDAKTGQLTSWYKMDIADKIHVIRSGVPAQRVGELSSVMNMPKEALMDSLGLSRATINRKVQREQRLSPDETERVMGMQALIGQVQAMIDTESTPEFDAAKWLAGWLAAPLPALGGATPASFMDTVEGQKYVGNLLEMVQSGAYA</sequence>
<dbReference type="Pfam" id="PF20432">
    <property type="entry name" value="Xre-like-HTH"/>
    <property type="match status" value="1"/>
</dbReference>
<feature type="compositionally biased region" description="Low complexity" evidence="1">
    <location>
        <begin position="9"/>
        <end position="26"/>
    </location>
</feature>
<dbReference type="RefSeq" id="WP_379738107.1">
    <property type="nucleotide sequence ID" value="NZ_JBHRVV010000002.1"/>
</dbReference>
<proteinExistence type="predicted"/>
<evidence type="ECO:0000259" key="2">
    <source>
        <dbReference type="Pfam" id="PF09722"/>
    </source>
</evidence>
<feature type="region of interest" description="Disordered" evidence="1">
    <location>
        <begin position="1"/>
        <end position="26"/>
    </location>
</feature>
<accession>A0ABV7PU55</accession>